<dbReference type="GO" id="GO:0005886">
    <property type="term" value="C:plasma membrane"/>
    <property type="evidence" value="ECO:0007669"/>
    <property type="project" value="UniProtKB-SubCell"/>
</dbReference>
<dbReference type="Pfam" id="PF05128">
    <property type="entry name" value="DUF697"/>
    <property type="match status" value="1"/>
</dbReference>
<evidence type="ECO:0000256" key="4">
    <source>
        <dbReference type="ARBA" id="ARBA00022519"/>
    </source>
</evidence>
<feature type="transmembrane region" description="Helical" evidence="8">
    <location>
        <begin position="73"/>
        <end position="96"/>
    </location>
</feature>
<gene>
    <name evidence="9" type="ORF">CR492_01355</name>
</gene>
<keyword evidence="5 8" id="KW-0812">Transmembrane</keyword>
<evidence type="ECO:0000256" key="1">
    <source>
        <dbReference type="ARBA" id="ARBA00004429"/>
    </source>
</evidence>
<evidence type="ECO:0000256" key="6">
    <source>
        <dbReference type="ARBA" id="ARBA00022989"/>
    </source>
</evidence>
<dbReference type="GO" id="GO:0005524">
    <property type="term" value="F:ATP binding"/>
    <property type="evidence" value="ECO:0007669"/>
    <property type="project" value="InterPro"/>
</dbReference>
<dbReference type="Proteomes" id="UP000236286">
    <property type="component" value="Unassembled WGS sequence"/>
</dbReference>
<evidence type="ECO:0000256" key="2">
    <source>
        <dbReference type="ARBA" id="ARBA00008255"/>
    </source>
</evidence>
<dbReference type="EMBL" id="PDZR01000001">
    <property type="protein sequence ID" value="PNG27592.1"/>
    <property type="molecule type" value="Genomic_DNA"/>
</dbReference>
<dbReference type="RefSeq" id="WP_102841902.1">
    <property type="nucleotide sequence ID" value="NZ_PDZR01000001.1"/>
</dbReference>
<reference evidence="9 10" key="1">
    <citation type="submission" date="2017-10" db="EMBL/GenBank/DDBJ databases">
        <title>Genome announcement of Methylocella silvestris TVC from permafrost.</title>
        <authorList>
            <person name="Wang J."/>
            <person name="Geng K."/>
            <person name="Ul-Haque F."/>
            <person name="Crombie A.T."/>
            <person name="Street L.E."/>
            <person name="Wookey P.A."/>
            <person name="Murrell J.C."/>
            <person name="Pratscher J."/>
        </authorList>
    </citation>
    <scope>NUCLEOTIDE SEQUENCE [LARGE SCALE GENOMIC DNA]</scope>
    <source>
        <strain evidence="9 10">TVC</strain>
    </source>
</reference>
<dbReference type="SUPFAM" id="SSF90123">
    <property type="entry name" value="ABC transporter transmembrane region"/>
    <property type="match status" value="1"/>
</dbReference>
<keyword evidence="4" id="KW-0997">Cell inner membrane</keyword>
<feature type="transmembrane region" description="Helical" evidence="8">
    <location>
        <begin position="108"/>
        <end position="130"/>
    </location>
</feature>
<protein>
    <submittedName>
        <fullName evidence="9">TIGR01620 family protein</fullName>
    </submittedName>
</protein>
<dbReference type="PANTHER" id="PTHR39342">
    <property type="entry name" value="UPF0283 MEMBRANE PROTEIN YCJF"/>
    <property type="match status" value="1"/>
</dbReference>
<dbReference type="AlphaFoldDB" id="A0A2J7TLE0"/>
<dbReference type="InterPro" id="IPR036640">
    <property type="entry name" value="ABC1_TM_sf"/>
</dbReference>
<organism evidence="9 10">
    <name type="scientific">Methylocella silvestris</name>
    <dbReference type="NCBI Taxonomy" id="199596"/>
    <lineage>
        <taxon>Bacteria</taxon>
        <taxon>Pseudomonadati</taxon>
        <taxon>Pseudomonadota</taxon>
        <taxon>Alphaproteobacteria</taxon>
        <taxon>Hyphomicrobiales</taxon>
        <taxon>Beijerinckiaceae</taxon>
        <taxon>Methylocella</taxon>
    </lineage>
</organism>
<evidence type="ECO:0000256" key="3">
    <source>
        <dbReference type="ARBA" id="ARBA00022475"/>
    </source>
</evidence>
<proteinExistence type="inferred from homology"/>
<accession>A0A2J7TLE0</accession>
<keyword evidence="6 8" id="KW-1133">Transmembrane helix</keyword>
<sequence length="355" mass="37984">MPEDQKRPRAFRLQDLNLEETELRENPRGPILIEPTKDPYEAEAEALMGAAPADTEEAAVEIAQKKGLGQHWLMSWAGVFWSAASGLVALSFGVWINNLVDDLFSRAPALGVVGLILAGLAGLALLVLAAREAAGVLRQRRIAELHAGLAAARESDDFKEGRRLVQELSALYAARAETALARDQLRDLAQDIVDGRDLIDIAERTLIHPLDLKVRQEIADAAKRVSMVTAIAPRAIIDVVFVIAQAIRLIRRISTIYGGRPGLLGFLKVLRSIGAHIAITGGMAAGDSIVQQVLGHGIAAKLSARLGEGVLNGLLTARVGLSAMAVCRPMPYAVSRAPGIRDVAPFLFSKGESKG</sequence>
<evidence type="ECO:0000256" key="5">
    <source>
        <dbReference type="ARBA" id="ARBA00022692"/>
    </source>
</evidence>
<name>A0A2J7TLE0_METSI</name>
<dbReference type="NCBIfam" id="TIGR01620">
    <property type="entry name" value="hyp_HI0043"/>
    <property type="match status" value="1"/>
</dbReference>
<evidence type="ECO:0000256" key="8">
    <source>
        <dbReference type="SAM" id="Phobius"/>
    </source>
</evidence>
<keyword evidence="3" id="KW-1003">Cell membrane</keyword>
<dbReference type="InterPro" id="IPR006507">
    <property type="entry name" value="UPF0283"/>
</dbReference>
<dbReference type="OrthoDB" id="9816060at2"/>
<comment type="similarity">
    <text evidence="2">Belongs to the UPF0283 family.</text>
</comment>
<dbReference type="InterPro" id="IPR021147">
    <property type="entry name" value="DUF697"/>
</dbReference>
<evidence type="ECO:0000256" key="7">
    <source>
        <dbReference type="ARBA" id="ARBA00023136"/>
    </source>
</evidence>
<keyword evidence="7 8" id="KW-0472">Membrane</keyword>
<comment type="caution">
    <text evidence="9">The sequence shown here is derived from an EMBL/GenBank/DDBJ whole genome shotgun (WGS) entry which is preliminary data.</text>
</comment>
<evidence type="ECO:0000313" key="9">
    <source>
        <dbReference type="EMBL" id="PNG27592.1"/>
    </source>
</evidence>
<dbReference type="PANTHER" id="PTHR39342:SF1">
    <property type="entry name" value="UPF0283 MEMBRANE PROTEIN YCJF"/>
    <property type="match status" value="1"/>
</dbReference>
<evidence type="ECO:0000313" key="10">
    <source>
        <dbReference type="Proteomes" id="UP000236286"/>
    </source>
</evidence>
<comment type="subcellular location">
    <subcellularLocation>
        <location evidence="1">Cell inner membrane</location>
        <topology evidence="1">Multi-pass membrane protein</topology>
    </subcellularLocation>
</comment>